<reference evidence="5 6" key="1">
    <citation type="submission" date="2020-06" db="EMBL/GenBank/DDBJ databases">
        <authorList>
            <person name="Li R."/>
            <person name="Bekaert M."/>
        </authorList>
    </citation>
    <scope>NUCLEOTIDE SEQUENCE [LARGE SCALE GENOMIC DNA]</scope>
    <source>
        <strain evidence="6">wild</strain>
    </source>
</reference>
<dbReference type="EMBL" id="CACVKT020008447">
    <property type="protein sequence ID" value="CAC5415504.1"/>
    <property type="molecule type" value="Genomic_DNA"/>
</dbReference>
<name>A0A6J8E3X0_MYTCO</name>
<sequence>MSSVDRKLRRHKYGHSISGENNDFQLTKDTLKTKLKVLKKQGKGNKPNRAQSLEDLVINSIYEKNLLGDSTPEAMINTLWLNNSVHFGLRGVTEHYELRWGDITLNTASDGTRYLELNERQTKTHTWENVNDIQEVSPKIYECKGERDPVALYENFASKRPSGMSNQNDPFYIAKRTIPLTGAENELWFIRQRLGSKTCQYHENNEGKGQFGWE</sequence>
<keyword evidence="1" id="KW-1017">Isopeptide bond</keyword>
<evidence type="ECO:0000256" key="2">
    <source>
        <dbReference type="ARBA" id="ARBA00022553"/>
    </source>
</evidence>
<evidence type="ECO:0000256" key="3">
    <source>
        <dbReference type="ARBA" id="ARBA00022843"/>
    </source>
</evidence>
<evidence type="ECO:0000256" key="1">
    <source>
        <dbReference type="ARBA" id="ARBA00022499"/>
    </source>
</evidence>
<protein>
    <recommendedName>
        <fullName evidence="4">ZMYM2-like/QRICH1 C-terminal domain-containing protein</fullName>
    </recommendedName>
</protein>
<accession>A0A6J8E3X0</accession>
<organism evidence="5 6">
    <name type="scientific">Mytilus coruscus</name>
    <name type="common">Sea mussel</name>
    <dbReference type="NCBI Taxonomy" id="42192"/>
    <lineage>
        <taxon>Eukaryota</taxon>
        <taxon>Metazoa</taxon>
        <taxon>Spiralia</taxon>
        <taxon>Lophotrochozoa</taxon>
        <taxon>Mollusca</taxon>
        <taxon>Bivalvia</taxon>
        <taxon>Autobranchia</taxon>
        <taxon>Pteriomorphia</taxon>
        <taxon>Mytilida</taxon>
        <taxon>Mytiloidea</taxon>
        <taxon>Mytilidae</taxon>
        <taxon>Mytilinae</taxon>
        <taxon>Mytilus</taxon>
    </lineage>
</organism>
<proteinExistence type="predicted"/>
<dbReference type="Pfam" id="PF12012">
    <property type="entry name" value="DUF3504"/>
    <property type="match status" value="1"/>
</dbReference>
<evidence type="ECO:0000313" key="6">
    <source>
        <dbReference type="Proteomes" id="UP000507470"/>
    </source>
</evidence>
<feature type="domain" description="ZMYM2-like/QRICH1 C-terminal" evidence="4">
    <location>
        <begin position="61"/>
        <end position="198"/>
    </location>
</feature>
<evidence type="ECO:0000259" key="4">
    <source>
        <dbReference type="Pfam" id="PF12012"/>
    </source>
</evidence>
<gene>
    <name evidence="5" type="ORF">MCOR_48198</name>
</gene>
<dbReference type="InterPro" id="IPR042838">
    <property type="entry name" value="KIAA1958"/>
</dbReference>
<dbReference type="PANTHER" id="PTHR46963:SF4">
    <property type="entry name" value="HYPOTHETICAL PROTEIN MGC115716"/>
    <property type="match status" value="1"/>
</dbReference>
<keyword evidence="6" id="KW-1185">Reference proteome</keyword>
<keyword evidence="2" id="KW-0597">Phosphoprotein</keyword>
<dbReference type="PANTHER" id="PTHR46963">
    <property type="entry name" value="SIMILAR TO RIKEN CDNA E130308A19"/>
    <property type="match status" value="1"/>
</dbReference>
<evidence type="ECO:0000313" key="5">
    <source>
        <dbReference type="EMBL" id="CAC5415504.1"/>
    </source>
</evidence>
<keyword evidence="3" id="KW-0832">Ubl conjugation</keyword>
<dbReference type="Proteomes" id="UP000507470">
    <property type="component" value="Unassembled WGS sequence"/>
</dbReference>
<dbReference type="InterPro" id="IPR021893">
    <property type="entry name" value="ZMYM2-like_C"/>
</dbReference>
<dbReference type="AlphaFoldDB" id="A0A6J8E3X0"/>
<dbReference type="OrthoDB" id="10038493at2759"/>